<reference evidence="7" key="2">
    <citation type="submission" date="2023-06" db="EMBL/GenBank/DDBJ databases">
        <authorList>
            <person name="Ma L."/>
            <person name="Liu K.-W."/>
            <person name="Li Z."/>
            <person name="Hsiao Y.-Y."/>
            <person name="Qi Y."/>
            <person name="Fu T."/>
            <person name="Tang G."/>
            <person name="Zhang D."/>
            <person name="Sun W.-H."/>
            <person name="Liu D.-K."/>
            <person name="Li Y."/>
            <person name="Chen G.-Z."/>
            <person name="Liu X.-D."/>
            <person name="Liao X.-Y."/>
            <person name="Jiang Y.-T."/>
            <person name="Yu X."/>
            <person name="Hao Y."/>
            <person name="Huang J."/>
            <person name="Zhao X.-W."/>
            <person name="Ke S."/>
            <person name="Chen Y.-Y."/>
            <person name="Wu W.-L."/>
            <person name="Hsu J.-L."/>
            <person name="Lin Y.-F."/>
            <person name="Huang M.-D."/>
            <person name="Li C.-Y."/>
            <person name="Huang L."/>
            <person name="Wang Z.-W."/>
            <person name="Zhao X."/>
            <person name="Zhong W.-Y."/>
            <person name="Peng D.-H."/>
            <person name="Ahmad S."/>
            <person name="Lan S."/>
            <person name="Zhang J.-S."/>
            <person name="Tsai W.-C."/>
            <person name="Van De Peer Y."/>
            <person name="Liu Z.-J."/>
        </authorList>
    </citation>
    <scope>NUCLEOTIDE SEQUENCE</scope>
    <source>
        <strain evidence="7">CP</strain>
        <tissue evidence="7">Leaves</tissue>
    </source>
</reference>
<keyword evidence="5 6" id="KW-0472">Membrane</keyword>
<evidence type="ECO:0000313" key="8">
    <source>
        <dbReference type="Proteomes" id="UP001180020"/>
    </source>
</evidence>
<comment type="caution">
    <text evidence="7">The sequence shown here is derived from an EMBL/GenBank/DDBJ whole genome shotgun (WGS) entry which is preliminary data.</text>
</comment>
<feature type="transmembrane region" description="Helical" evidence="6">
    <location>
        <begin position="145"/>
        <end position="163"/>
    </location>
</feature>
<dbReference type="Gene3D" id="1.20.1250.20">
    <property type="entry name" value="MFS general substrate transporter like domains"/>
    <property type="match status" value="1"/>
</dbReference>
<evidence type="ECO:0000256" key="1">
    <source>
        <dbReference type="ARBA" id="ARBA00004141"/>
    </source>
</evidence>
<dbReference type="SUPFAM" id="SSF103473">
    <property type="entry name" value="MFS general substrate transporter"/>
    <property type="match status" value="1"/>
</dbReference>
<dbReference type="EMBL" id="JAUJYO010000006">
    <property type="protein sequence ID" value="KAK1314917.1"/>
    <property type="molecule type" value="Genomic_DNA"/>
</dbReference>
<protein>
    <submittedName>
        <fullName evidence="7">Peptide transporter PTR3-A</fullName>
    </submittedName>
</protein>
<feature type="transmembrane region" description="Helical" evidence="6">
    <location>
        <begin position="377"/>
        <end position="394"/>
    </location>
</feature>
<evidence type="ECO:0000313" key="7">
    <source>
        <dbReference type="EMBL" id="KAK1314917.1"/>
    </source>
</evidence>
<sequence length="553" mass="61264">MAVEHLETGSDEYTKDGSVDLRGNPVLRSKRGGWKACSFVVGYEVFERMAYYGISSNLVLYLTRKLHQGTVASANNVTNWSGTVFLTPILGAYVADAHLGRYWTFVASSAVYLAGMCLLTLAVSVPGLKPPPCDPATEANCDKKTSTLQLAVFFAALYILAMGTGGTKPNISTIGADQFDDFDQKERTHKLSFFNWWMFSIFLGTLFANTVLVYIQDNVGWTLGYGLPTLGLMISIAIFMSGTPFYRHKKPSGSPFTMMARVFVVAAKKWRVALPSDPKELHEVDVEVYAKKGRFRIDSTPSLSFLNKAAVKVGRATKWRQSTVTQVEETKQIVRMLPILLASFLPSTMIAQINTLFVKQGTTLDRHMGPNFQIPPASLSAFVTLSMLISVVLYDRYFVKLMRRWTKDPRGITLLQRLGVGLALDILIMSVASLTERHRLNVARENGLVESGKQVPLTIFVLLPQFLLMGVSDAFFVVGKIEFFYDQAPESMKSLGTSFAMTSLGIGNFRSSIILKNTERVTRGSDGRGGGSLITSTRRGLITIMRFLRAYAR</sequence>
<keyword evidence="4 6" id="KW-1133">Transmembrane helix</keyword>
<feature type="transmembrane region" description="Helical" evidence="6">
    <location>
        <begin position="102"/>
        <end position="125"/>
    </location>
</feature>
<evidence type="ECO:0000256" key="6">
    <source>
        <dbReference type="SAM" id="Phobius"/>
    </source>
</evidence>
<dbReference type="GO" id="GO:0016020">
    <property type="term" value="C:membrane"/>
    <property type="evidence" value="ECO:0007669"/>
    <property type="project" value="UniProtKB-SubCell"/>
</dbReference>
<dbReference type="Proteomes" id="UP001180020">
    <property type="component" value="Unassembled WGS sequence"/>
</dbReference>
<dbReference type="AlphaFoldDB" id="A0AAV9ES02"/>
<keyword evidence="3 6" id="KW-0812">Transmembrane</keyword>
<keyword evidence="8" id="KW-1185">Reference proteome</keyword>
<name>A0AAV9ES02_ACOCL</name>
<evidence type="ECO:0000256" key="5">
    <source>
        <dbReference type="ARBA" id="ARBA00023136"/>
    </source>
</evidence>
<evidence type="ECO:0000256" key="2">
    <source>
        <dbReference type="ARBA" id="ARBA00005982"/>
    </source>
</evidence>
<feature type="transmembrane region" description="Helical" evidence="6">
    <location>
        <begin position="455"/>
        <end position="478"/>
    </location>
</feature>
<feature type="transmembrane region" description="Helical" evidence="6">
    <location>
        <begin position="221"/>
        <end position="240"/>
    </location>
</feature>
<dbReference type="PANTHER" id="PTHR11654">
    <property type="entry name" value="OLIGOPEPTIDE TRANSPORTER-RELATED"/>
    <property type="match status" value="1"/>
</dbReference>
<proteinExistence type="inferred from homology"/>
<evidence type="ECO:0000256" key="4">
    <source>
        <dbReference type="ARBA" id="ARBA00022989"/>
    </source>
</evidence>
<dbReference type="InterPro" id="IPR000109">
    <property type="entry name" value="POT_fam"/>
</dbReference>
<dbReference type="Pfam" id="PF00854">
    <property type="entry name" value="PTR2"/>
    <property type="match status" value="1"/>
</dbReference>
<comment type="similarity">
    <text evidence="2">Belongs to the major facilitator superfamily. Proton-dependent oligopeptide transporter (POT/PTR) (TC 2.A.17) family.</text>
</comment>
<comment type="subcellular location">
    <subcellularLocation>
        <location evidence="1">Membrane</location>
        <topology evidence="1">Multi-pass membrane protein</topology>
    </subcellularLocation>
</comment>
<dbReference type="InterPro" id="IPR036259">
    <property type="entry name" value="MFS_trans_sf"/>
</dbReference>
<feature type="transmembrane region" description="Helical" evidence="6">
    <location>
        <begin position="414"/>
        <end position="435"/>
    </location>
</feature>
<dbReference type="GO" id="GO:0022857">
    <property type="term" value="F:transmembrane transporter activity"/>
    <property type="evidence" value="ECO:0007669"/>
    <property type="project" value="InterPro"/>
</dbReference>
<organism evidence="7 8">
    <name type="scientific">Acorus calamus</name>
    <name type="common">Sweet flag</name>
    <dbReference type="NCBI Taxonomy" id="4465"/>
    <lineage>
        <taxon>Eukaryota</taxon>
        <taxon>Viridiplantae</taxon>
        <taxon>Streptophyta</taxon>
        <taxon>Embryophyta</taxon>
        <taxon>Tracheophyta</taxon>
        <taxon>Spermatophyta</taxon>
        <taxon>Magnoliopsida</taxon>
        <taxon>Liliopsida</taxon>
        <taxon>Acoraceae</taxon>
        <taxon>Acorus</taxon>
    </lineage>
</organism>
<feature type="transmembrane region" description="Helical" evidence="6">
    <location>
        <begin position="194"/>
        <end position="215"/>
    </location>
</feature>
<reference evidence="7" key="1">
    <citation type="journal article" date="2023" name="Nat. Commun.">
        <title>Diploid and tetraploid genomes of Acorus and the evolution of monocots.</title>
        <authorList>
            <person name="Ma L."/>
            <person name="Liu K.W."/>
            <person name="Li Z."/>
            <person name="Hsiao Y.Y."/>
            <person name="Qi Y."/>
            <person name="Fu T."/>
            <person name="Tang G.D."/>
            <person name="Zhang D."/>
            <person name="Sun W.H."/>
            <person name="Liu D.K."/>
            <person name="Li Y."/>
            <person name="Chen G.Z."/>
            <person name="Liu X.D."/>
            <person name="Liao X.Y."/>
            <person name="Jiang Y.T."/>
            <person name="Yu X."/>
            <person name="Hao Y."/>
            <person name="Huang J."/>
            <person name="Zhao X.W."/>
            <person name="Ke S."/>
            <person name="Chen Y.Y."/>
            <person name="Wu W.L."/>
            <person name="Hsu J.L."/>
            <person name="Lin Y.F."/>
            <person name="Huang M.D."/>
            <person name="Li C.Y."/>
            <person name="Huang L."/>
            <person name="Wang Z.W."/>
            <person name="Zhao X."/>
            <person name="Zhong W.Y."/>
            <person name="Peng D.H."/>
            <person name="Ahmad S."/>
            <person name="Lan S."/>
            <person name="Zhang J.S."/>
            <person name="Tsai W.C."/>
            <person name="Van de Peer Y."/>
            <person name="Liu Z.J."/>
        </authorList>
    </citation>
    <scope>NUCLEOTIDE SEQUENCE</scope>
    <source>
        <strain evidence="7">CP</strain>
    </source>
</reference>
<gene>
    <name evidence="7" type="primary">PTR3-A</name>
    <name evidence="7" type="ORF">QJS10_CPA06g00074</name>
</gene>
<feature type="transmembrane region" description="Helical" evidence="6">
    <location>
        <begin position="336"/>
        <end position="357"/>
    </location>
</feature>
<evidence type="ECO:0000256" key="3">
    <source>
        <dbReference type="ARBA" id="ARBA00022692"/>
    </source>
</evidence>
<accession>A0AAV9ES02</accession>